<dbReference type="Pfam" id="PF04679">
    <property type="entry name" value="DNA_ligase_A_C"/>
    <property type="match status" value="1"/>
</dbReference>
<comment type="similarity">
    <text evidence="1">Belongs to the ATP-dependent DNA ligase family.</text>
</comment>
<dbReference type="SUPFAM" id="SSF56091">
    <property type="entry name" value="DNA ligase/mRNA capping enzyme, catalytic domain"/>
    <property type="match status" value="1"/>
</dbReference>
<evidence type="ECO:0000256" key="2">
    <source>
        <dbReference type="ARBA" id="ARBA00012727"/>
    </source>
</evidence>
<accession>A0ABU4GFV0</accession>
<sequence>MDIFDSKDVSPMLITEMTDPFDSPDYIYEIKWDGIRCISFLSDVTEMRNKRNKRMIPFFPELEELHKQVKETCILDHELLVLKNGVPDFYEVQKRAFMSNQFKIKLAADRYPASIIAYDILYYKDKDLTGLPLMERKKYLEDAVTENNLISVSRYVEANGIMLFQLVREKGLEGIVAKRKDSLYWQGRKTKDWIKCKVLSTDDCIICGYIKKKNNMTSLILGQYDDEALIYKGHVTLGVSLRTLNQHKYKVIEDSPFGYVPEGNQDAVWLEPELVCIVESMPTEKDSFRQPVFKGIRDDKSAAECKI</sequence>
<evidence type="ECO:0000256" key="3">
    <source>
        <dbReference type="ARBA" id="ARBA00022598"/>
    </source>
</evidence>
<dbReference type="CDD" id="cd07971">
    <property type="entry name" value="OBF_DNA_ligase_LigD"/>
    <property type="match status" value="1"/>
</dbReference>
<evidence type="ECO:0000256" key="1">
    <source>
        <dbReference type="ARBA" id="ARBA00007572"/>
    </source>
</evidence>
<evidence type="ECO:0000256" key="4">
    <source>
        <dbReference type="ARBA" id="ARBA00034003"/>
    </source>
</evidence>
<dbReference type="PANTHER" id="PTHR45674">
    <property type="entry name" value="DNA LIGASE 1/3 FAMILY MEMBER"/>
    <property type="match status" value="1"/>
</dbReference>
<dbReference type="PROSITE" id="PS50160">
    <property type="entry name" value="DNA_LIGASE_A3"/>
    <property type="match status" value="1"/>
</dbReference>
<dbReference type="GO" id="GO:0016874">
    <property type="term" value="F:ligase activity"/>
    <property type="evidence" value="ECO:0007669"/>
    <property type="project" value="UniProtKB-KW"/>
</dbReference>
<dbReference type="Gene3D" id="2.40.50.140">
    <property type="entry name" value="Nucleic acid-binding proteins"/>
    <property type="match status" value="1"/>
</dbReference>
<dbReference type="CDD" id="cd07906">
    <property type="entry name" value="Adenylation_DNA_ligase_LigD_LigC"/>
    <property type="match status" value="1"/>
</dbReference>
<dbReference type="RefSeq" id="WP_318062777.1">
    <property type="nucleotide sequence ID" value="NZ_JAWONS010000064.1"/>
</dbReference>
<dbReference type="Proteomes" id="UP001276854">
    <property type="component" value="Unassembled WGS sequence"/>
</dbReference>
<dbReference type="InterPro" id="IPR050191">
    <property type="entry name" value="ATP-dep_DNA_ligase"/>
</dbReference>
<evidence type="ECO:0000313" key="7">
    <source>
        <dbReference type="Proteomes" id="UP001276854"/>
    </source>
</evidence>
<gene>
    <name evidence="6" type="ORF">RZO55_02800</name>
</gene>
<dbReference type="Pfam" id="PF01068">
    <property type="entry name" value="DNA_ligase_A_M"/>
    <property type="match status" value="1"/>
</dbReference>
<dbReference type="Gene3D" id="3.30.470.30">
    <property type="entry name" value="DNA ligase/mRNA capping enzyme"/>
    <property type="match status" value="1"/>
</dbReference>
<proteinExistence type="inferred from homology"/>
<dbReference type="InterPro" id="IPR012309">
    <property type="entry name" value="DNA_ligase_ATP-dep_C"/>
</dbReference>
<dbReference type="InterPro" id="IPR012340">
    <property type="entry name" value="NA-bd_OB-fold"/>
</dbReference>
<dbReference type="InterPro" id="IPR012310">
    <property type="entry name" value="DNA_ligase_ATP-dep_cent"/>
</dbReference>
<dbReference type="Gene3D" id="3.30.1490.70">
    <property type="match status" value="1"/>
</dbReference>
<protein>
    <recommendedName>
        <fullName evidence="2">DNA ligase (ATP)</fullName>
        <ecNumber evidence="2">6.5.1.1</ecNumber>
    </recommendedName>
</protein>
<dbReference type="EC" id="6.5.1.1" evidence="2"/>
<keyword evidence="7" id="KW-1185">Reference proteome</keyword>
<keyword evidence="3 6" id="KW-0436">Ligase</keyword>
<comment type="catalytic activity">
    <reaction evidence="4">
        <text>ATP + (deoxyribonucleotide)n-3'-hydroxyl + 5'-phospho-(deoxyribonucleotide)m = (deoxyribonucleotide)n+m + AMP + diphosphate.</text>
        <dbReference type="EC" id="6.5.1.1"/>
    </reaction>
</comment>
<comment type="caution">
    <text evidence="6">The sequence shown here is derived from an EMBL/GenBank/DDBJ whole genome shotgun (WGS) entry which is preliminary data.</text>
</comment>
<feature type="domain" description="ATP-dependent DNA ligase family profile" evidence="5">
    <location>
        <begin position="106"/>
        <end position="233"/>
    </location>
</feature>
<dbReference type="PANTHER" id="PTHR45674:SF4">
    <property type="entry name" value="DNA LIGASE 1"/>
    <property type="match status" value="1"/>
</dbReference>
<organism evidence="6 7">
    <name type="scientific">Clostridium boliviensis</name>
    <dbReference type="NCBI Taxonomy" id="318465"/>
    <lineage>
        <taxon>Bacteria</taxon>
        <taxon>Bacillati</taxon>
        <taxon>Bacillota</taxon>
        <taxon>Clostridia</taxon>
        <taxon>Eubacteriales</taxon>
        <taxon>Clostridiaceae</taxon>
        <taxon>Clostridium</taxon>
    </lineage>
</organism>
<reference evidence="6 7" key="1">
    <citation type="submission" date="2023-10" db="EMBL/GenBank/DDBJ databases">
        <title>A novel Glycoside Hydrolase 43-Like Enzyme from Clostrdium boliviensis is an Endo-xylanase, and a Candidate for Xylooligosaccharides Production from Different Xylan Substrates.</title>
        <authorList>
            <person name="Alvarez M.T."/>
            <person name="Rocabado-Villegas L.R."/>
            <person name="Salas-Veizaga D.M."/>
            <person name="Linares-Pasten J.A."/>
            <person name="Gudmundsdottir E.E."/>
            <person name="Hreggvidsson G.O."/>
            <person name="Adlercreutz P."/>
            <person name="Nordberg Karlsson E."/>
        </authorList>
    </citation>
    <scope>NUCLEOTIDE SEQUENCE [LARGE SCALE GENOMIC DNA]</scope>
    <source>
        <strain evidence="6 7">E-1</strain>
    </source>
</reference>
<evidence type="ECO:0000313" key="6">
    <source>
        <dbReference type="EMBL" id="MDW2796509.1"/>
    </source>
</evidence>
<evidence type="ECO:0000259" key="5">
    <source>
        <dbReference type="PROSITE" id="PS50160"/>
    </source>
</evidence>
<name>A0ABU4GFV0_9CLOT</name>
<dbReference type="SUPFAM" id="SSF50249">
    <property type="entry name" value="Nucleic acid-binding proteins"/>
    <property type="match status" value="1"/>
</dbReference>
<dbReference type="EMBL" id="JAWONS010000064">
    <property type="protein sequence ID" value="MDW2796509.1"/>
    <property type="molecule type" value="Genomic_DNA"/>
</dbReference>